<evidence type="ECO:0000313" key="3">
    <source>
        <dbReference type="EMBL" id="RJX71297.1"/>
    </source>
</evidence>
<gene>
    <name evidence="3" type="ORF">D6858_01405</name>
</gene>
<dbReference type="AlphaFoldDB" id="A0A419R619"/>
<keyword evidence="2" id="KW-1133">Transmembrane helix</keyword>
<name>A0A419R619_9SPHN</name>
<keyword evidence="4" id="KW-1185">Reference proteome</keyword>
<dbReference type="Proteomes" id="UP000284322">
    <property type="component" value="Unassembled WGS sequence"/>
</dbReference>
<reference evidence="3 4" key="1">
    <citation type="submission" date="2018-09" db="EMBL/GenBank/DDBJ databases">
        <title>Altererythrobacter sp.Ery1 and Ery12, the genome sequencing of novel strains in genus Alterythrobacter.</title>
        <authorList>
            <person name="Cheng H."/>
            <person name="Wu Y.-H."/>
            <person name="Fang C."/>
            <person name="Xu X.-W."/>
        </authorList>
    </citation>
    <scope>NUCLEOTIDE SEQUENCE [LARGE SCALE GENOMIC DNA]</scope>
    <source>
        <strain evidence="3 4">Ery12</strain>
    </source>
</reference>
<evidence type="ECO:0000313" key="4">
    <source>
        <dbReference type="Proteomes" id="UP000284322"/>
    </source>
</evidence>
<dbReference type="EMBL" id="RAHJ01000003">
    <property type="protein sequence ID" value="RJX71297.1"/>
    <property type="molecule type" value="Genomic_DNA"/>
</dbReference>
<evidence type="ECO:0008006" key="5">
    <source>
        <dbReference type="Google" id="ProtNLM"/>
    </source>
</evidence>
<feature type="transmembrane region" description="Helical" evidence="2">
    <location>
        <begin position="6"/>
        <end position="22"/>
    </location>
</feature>
<proteinExistence type="predicted"/>
<keyword evidence="1" id="KW-0175">Coiled coil</keyword>
<organism evidence="3 4">
    <name type="scientific">Tsuneonella suprasediminis</name>
    <dbReference type="NCBI Taxonomy" id="2306996"/>
    <lineage>
        <taxon>Bacteria</taxon>
        <taxon>Pseudomonadati</taxon>
        <taxon>Pseudomonadota</taxon>
        <taxon>Alphaproteobacteria</taxon>
        <taxon>Sphingomonadales</taxon>
        <taxon>Erythrobacteraceae</taxon>
        <taxon>Tsuneonella</taxon>
    </lineage>
</organism>
<keyword evidence="2" id="KW-0812">Transmembrane</keyword>
<comment type="caution">
    <text evidence="3">The sequence shown here is derived from an EMBL/GenBank/DDBJ whole genome shotgun (WGS) entry which is preliminary data.</text>
</comment>
<evidence type="ECO:0000256" key="1">
    <source>
        <dbReference type="SAM" id="Coils"/>
    </source>
</evidence>
<sequence>MSFFSAAVAIVAIIAFTVMRIVRYNTEHRGHRDSAVPPNDAEKAALRHEVENLRERVRVLERIATDANSSNALDSRRVADEIEALRDR</sequence>
<protein>
    <recommendedName>
        <fullName evidence="5">Phage shock protein B</fullName>
    </recommendedName>
</protein>
<keyword evidence="2" id="KW-0472">Membrane</keyword>
<dbReference type="RefSeq" id="WP_120106417.1">
    <property type="nucleotide sequence ID" value="NZ_RAHJ01000003.1"/>
</dbReference>
<feature type="coiled-coil region" evidence="1">
    <location>
        <begin position="43"/>
        <end position="70"/>
    </location>
</feature>
<accession>A0A419R619</accession>
<evidence type="ECO:0000256" key="2">
    <source>
        <dbReference type="SAM" id="Phobius"/>
    </source>
</evidence>